<keyword evidence="7 12" id="KW-0692">RNA repair</keyword>
<evidence type="ECO:0000256" key="4">
    <source>
        <dbReference type="ARBA" id="ARBA00022695"/>
    </source>
</evidence>
<feature type="domain" description="HD" evidence="13">
    <location>
        <begin position="228"/>
        <end position="329"/>
    </location>
</feature>
<feature type="binding site" evidence="12">
    <location>
        <position position="137"/>
    </location>
    <ligand>
        <name>CTP</name>
        <dbReference type="ChEBI" id="CHEBI:37563"/>
    </ligand>
</feature>
<protein>
    <recommendedName>
        <fullName evidence="12">Multifunctional CCA protein</fullName>
    </recommendedName>
    <domain>
        <recommendedName>
            <fullName evidence="12">CCA-adding enzyme</fullName>
            <ecNumber evidence="12">2.7.7.72</ecNumber>
        </recommendedName>
        <alternativeName>
            <fullName evidence="12">CCA tRNA nucleotidyltransferase</fullName>
        </alternativeName>
        <alternativeName>
            <fullName evidence="12">tRNA CCA-pyrophosphorylase</fullName>
        </alternativeName>
        <alternativeName>
            <fullName evidence="12">tRNA adenylyl-/cytidylyl-transferase</fullName>
        </alternativeName>
        <alternativeName>
            <fullName evidence="12">tRNA nucleotidyltransferase</fullName>
        </alternativeName>
        <alternativeName>
            <fullName evidence="12">tRNA-NT</fullName>
        </alternativeName>
    </domain>
    <domain>
        <recommendedName>
            <fullName evidence="12">2'-nucleotidase</fullName>
            <ecNumber evidence="12">3.1.3.-</ecNumber>
        </recommendedName>
    </domain>
    <domain>
        <recommendedName>
            <fullName evidence="12">2',3'-cyclic phosphodiesterase</fullName>
            <ecNumber evidence="12">3.1.4.-</ecNumber>
        </recommendedName>
    </domain>
    <domain>
        <recommendedName>
            <fullName evidence="12">Phosphatase</fullName>
        </recommendedName>
    </domain>
</protein>
<comment type="subunit">
    <text evidence="12">Monomer. Can also form homodimers and oligomers.</text>
</comment>
<feature type="binding site" evidence="12">
    <location>
        <position position="91"/>
    </location>
    <ligand>
        <name>CTP</name>
        <dbReference type="ChEBI" id="CHEBI:37563"/>
    </ligand>
</feature>
<evidence type="ECO:0000256" key="6">
    <source>
        <dbReference type="ARBA" id="ARBA00022741"/>
    </source>
</evidence>
<comment type="function">
    <text evidence="12">Catalyzes the addition and repair of the essential 3'-terminal CCA sequence in tRNAs without using a nucleic acid template. Adds these three nucleotides in the order of C, C, and A to the tRNA nucleotide-73, using CTP and ATP as substrates and producing inorganic pyrophosphate. tRNA 3'-terminal CCA addition is required both for tRNA processing and repair. Also involved in tRNA surveillance by mediating tandem CCA addition to generate a CCACCA at the 3' terminus of unstable tRNAs. While stable tRNAs receive only 3'-terminal CCA, unstable tRNAs are marked with CCACCA and rapidly degraded.</text>
</comment>
<feature type="binding site" evidence="12">
    <location>
        <position position="137"/>
    </location>
    <ligand>
        <name>ATP</name>
        <dbReference type="ChEBI" id="CHEBI:30616"/>
    </ligand>
</feature>
<keyword evidence="5 12" id="KW-0479">Metal-binding</keyword>
<dbReference type="PANTHER" id="PTHR47545:SF1">
    <property type="entry name" value="MULTIFUNCTIONAL CCA PROTEIN"/>
    <property type="match status" value="1"/>
</dbReference>
<dbReference type="EMBL" id="JBHSGU010000029">
    <property type="protein sequence ID" value="MFC4701930.1"/>
    <property type="molecule type" value="Genomic_DNA"/>
</dbReference>
<evidence type="ECO:0000313" key="14">
    <source>
        <dbReference type="EMBL" id="MFC4701930.1"/>
    </source>
</evidence>
<dbReference type="EC" id="3.1.4.-" evidence="12"/>
<keyword evidence="1 12" id="KW-0533">Nickel</keyword>
<proteinExistence type="inferred from homology"/>
<comment type="catalytic activity">
    <reaction evidence="12">
        <text>a tRNA with a 3' CCA end + 2 CTP + ATP = a tRNA with a 3' CCACCA end + 3 diphosphate</text>
        <dbReference type="Rhea" id="RHEA:76235"/>
        <dbReference type="Rhea" id="RHEA-COMP:10468"/>
        <dbReference type="Rhea" id="RHEA-COMP:18655"/>
        <dbReference type="ChEBI" id="CHEBI:30616"/>
        <dbReference type="ChEBI" id="CHEBI:33019"/>
        <dbReference type="ChEBI" id="CHEBI:37563"/>
        <dbReference type="ChEBI" id="CHEBI:83071"/>
        <dbReference type="ChEBI" id="CHEBI:195187"/>
    </reaction>
</comment>
<evidence type="ECO:0000313" key="15">
    <source>
        <dbReference type="Proteomes" id="UP001595897"/>
    </source>
</evidence>
<comment type="caution">
    <text evidence="14">The sequence shown here is derived from an EMBL/GenBank/DDBJ whole genome shotgun (WGS) entry which is preliminary data.</text>
</comment>
<keyword evidence="8 12" id="KW-0378">Hydrolase</keyword>
<comment type="catalytic activity">
    <reaction evidence="12">
        <text>a tRNA precursor + 2 CTP + ATP = a tRNA with a 3' CCA end + 3 diphosphate</text>
        <dbReference type="Rhea" id="RHEA:14433"/>
        <dbReference type="Rhea" id="RHEA-COMP:10465"/>
        <dbReference type="Rhea" id="RHEA-COMP:10468"/>
        <dbReference type="ChEBI" id="CHEBI:30616"/>
        <dbReference type="ChEBI" id="CHEBI:33019"/>
        <dbReference type="ChEBI" id="CHEBI:37563"/>
        <dbReference type="ChEBI" id="CHEBI:74896"/>
        <dbReference type="ChEBI" id="CHEBI:83071"/>
        <dbReference type="EC" id="2.7.7.72"/>
    </reaction>
</comment>
<keyword evidence="6 12" id="KW-0547">Nucleotide-binding</keyword>
<feature type="binding site" evidence="12">
    <location>
        <position position="23"/>
    </location>
    <ligand>
        <name>Mg(2+)</name>
        <dbReference type="ChEBI" id="CHEBI:18420"/>
    </ligand>
</feature>
<dbReference type="EC" id="2.7.7.72" evidence="12"/>
<evidence type="ECO:0000256" key="2">
    <source>
        <dbReference type="ARBA" id="ARBA00022679"/>
    </source>
</evidence>
<dbReference type="HAMAP" id="MF_01262">
    <property type="entry name" value="CCA_bact_type2"/>
    <property type="match status" value="1"/>
</dbReference>
<comment type="domain">
    <text evidence="12">Comprises two domains: an N-terminal domain containing the nucleotidyltransferase activity and a C-terminal HD domain associated with both phosphodiesterase and phosphatase activities.</text>
</comment>
<dbReference type="Gene3D" id="3.30.460.10">
    <property type="entry name" value="Beta Polymerase, domain 2"/>
    <property type="match status" value="1"/>
</dbReference>
<sequence>MQIYLVGGAVRDTLLNREVTERDYVVVGATPEQMLRKGFTQVGKDFPVFLHPSTKEEYALARTERKQGRGYTGFACDASPTITLEQDLLRRDLTVNAMAMDDEGNIIDPFNGQHDLQQRVLRHVSEAFTEDPLRVLRVARFAARYHSLSFHVHTDTLDLMRRISQSNELTFLSAPRVWQETAKALREAHPDVYFTTLKSVDALKHWFKELDKLWGVPNPSKWHPEIDTGVHTMMVLQQAVSLSDDLPVRFAALVHDLGKALTDTTQWPAHHGHDDLGLAAINQFCDRLGVPNQAHELGLLVSEHHCVVHRMLETSPENILQVFDKADAWRRPERFLQLLLVCKCDFLGRKNFAQRPYPQFKAWQDLLAILQSVDVKAIVRSGLKGSQIKDAVRKERLEMIKQFLASAHGLA</sequence>
<feature type="binding site" evidence="12">
    <location>
        <position position="21"/>
    </location>
    <ligand>
        <name>Mg(2+)</name>
        <dbReference type="ChEBI" id="CHEBI:18420"/>
    </ligand>
</feature>
<accession>A0ABV9M1D8</accession>
<dbReference type="Pfam" id="PF01743">
    <property type="entry name" value="PolyA_pol"/>
    <property type="match status" value="1"/>
</dbReference>
<dbReference type="HAMAP" id="MF_01261">
    <property type="entry name" value="CCA_bact_type1"/>
    <property type="match status" value="1"/>
</dbReference>
<dbReference type="CDD" id="cd05398">
    <property type="entry name" value="NT_ClassII-CCAase"/>
    <property type="match status" value="1"/>
</dbReference>
<keyword evidence="15" id="KW-1185">Reference proteome</keyword>
<evidence type="ECO:0000259" key="13">
    <source>
        <dbReference type="PROSITE" id="PS51831"/>
    </source>
</evidence>
<dbReference type="PIRSF" id="PIRSF000813">
    <property type="entry name" value="CCA_bact"/>
    <property type="match status" value="1"/>
</dbReference>
<dbReference type="InterPro" id="IPR006674">
    <property type="entry name" value="HD_domain"/>
</dbReference>
<dbReference type="PANTHER" id="PTHR47545">
    <property type="entry name" value="MULTIFUNCTIONAL CCA PROTEIN"/>
    <property type="match status" value="1"/>
</dbReference>
<comment type="miscellaneous">
    <text evidence="12">A single active site specifically recognizes both ATP and CTP and is responsible for their addition.</text>
</comment>
<feature type="binding site" evidence="12">
    <location>
        <position position="140"/>
    </location>
    <ligand>
        <name>ATP</name>
        <dbReference type="ChEBI" id="CHEBI:30616"/>
    </ligand>
</feature>
<dbReference type="RefSeq" id="WP_382410867.1">
    <property type="nucleotide sequence ID" value="NZ_JBHSGU010000029.1"/>
</dbReference>
<gene>
    <name evidence="12" type="primary">cca</name>
    <name evidence="14" type="ORF">ACFO4O_17425</name>
</gene>
<evidence type="ECO:0000256" key="9">
    <source>
        <dbReference type="ARBA" id="ARBA00022840"/>
    </source>
</evidence>
<feature type="binding site" evidence="12">
    <location>
        <position position="8"/>
    </location>
    <ligand>
        <name>ATP</name>
        <dbReference type="ChEBI" id="CHEBI:30616"/>
    </ligand>
</feature>
<comment type="cofactor">
    <cofactor evidence="12">
        <name>Ni(2+)</name>
        <dbReference type="ChEBI" id="CHEBI:49786"/>
    </cofactor>
    <text evidence="12">Nickel for phosphatase activity.</text>
</comment>
<evidence type="ECO:0000256" key="12">
    <source>
        <dbReference type="HAMAP-Rule" id="MF_01261"/>
    </source>
</evidence>
<evidence type="ECO:0000256" key="5">
    <source>
        <dbReference type="ARBA" id="ARBA00022723"/>
    </source>
</evidence>
<dbReference type="InterPro" id="IPR002646">
    <property type="entry name" value="PolA_pol_head_dom"/>
</dbReference>
<evidence type="ECO:0000256" key="7">
    <source>
        <dbReference type="ARBA" id="ARBA00022800"/>
    </source>
</evidence>
<keyword evidence="12" id="KW-0511">Multifunctional enzyme</keyword>
<dbReference type="Pfam" id="PF12627">
    <property type="entry name" value="PolyA_pol_RNAbd"/>
    <property type="match status" value="1"/>
</dbReference>
<evidence type="ECO:0000256" key="11">
    <source>
        <dbReference type="ARBA" id="ARBA00022884"/>
    </source>
</evidence>
<keyword evidence="11 12" id="KW-0694">RNA-binding</keyword>
<evidence type="ECO:0000256" key="8">
    <source>
        <dbReference type="ARBA" id="ARBA00022801"/>
    </source>
</evidence>
<dbReference type="Pfam" id="PF01966">
    <property type="entry name" value="HD"/>
    <property type="match status" value="1"/>
</dbReference>
<dbReference type="CDD" id="cd00077">
    <property type="entry name" value="HDc"/>
    <property type="match status" value="1"/>
</dbReference>
<feature type="binding site" evidence="12">
    <location>
        <position position="8"/>
    </location>
    <ligand>
        <name>CTP</name>
        <dbReference type="ChEBI" id="CHEBI:37563"/>
    </ligand>
</feature>
<dbReference type="InterPro" id="IPR043519">
    <property type="entry name" value="NT_sf"/>
</dbReference>
<dbReference type="PROSITE" id="PS51831">
    <property type="entry name" value="HD"/>
    <property type="match status" value="1"/>
</dbReference>
<name>A0ABV9M1D8_9ALTE</name>
<dbReference type="Proteomes" id="UP001595897">
    <property type="component" value="Unassembled WGS sequence"/>
</dbReference>
<feature type="binding site" evidence="12">
    <location>
        <position position="11"/>
    </location>
    <ligand>
        <name>ATP</name>
        <dbReference type="ChEBI" id="CHEBI:30616"/>
    </ligand>
</feature>
<dbReference type="EC" id="3.1.3.-" evidence="12"/>
<feature type="binding site" evidence="12">
    <location>
        <position position="140"/>
    </location>
    <ligand>
        <name>CTP</name>
        <dbReference type="ChEBI" id="CHEBI:37563"/>
    </ligand>
</feature>
<dbReference type="InterPro" id="IPR012006">
    <property type="entry name" value="CCA_bact"/>
</dbReference>
<dbReference type="SUPFAM" id="SSF81891">
    <property type="entry name" value="Poly A polymerase C-terminal region-like"/>
    <property type="match status" value="1"/>
</dbReference>
<feature type="binding site" evidence="12">
    <location>
        <position position="11"/>
    </location>
    <ligand>
        <name>CTP</name>
        <dbReference type="ChEBI" id="CHEBI:37563"/>
    </ligand>
</feature>
<organism evidence="14 15">
    <name type="scientific">Glaciecola siphonariae</name>
    <dbReference type="NCBI Taxonomy" id="521012"/>
    <lineage>
        <taxon>Bacteria</taxon>
        <taxon>Pseudomonadati</taxon>
        <taxon>Pseudomonadota</taxon>
        <taxon>Gammaproteobacteria</taxon>
        <taxon>Alteromonadales</taxon>
        <taxon>Alteromonadaceae</taxon>
        <taxon>Glaciecola</taxon>
    </lineage>
</organism>
<keyword evidence="9 12" id="KW-0067">ATP-binding</keyword>
<evidence type="ECO:0000256" key="10">
    <source>
        <dbReference type="ARBA" id="ARBA00022842"/>
    </source>
</evidence>
<dbReference type="SUPFAM" id="SSF81301">
    <property type="entry name" value="Nucleotidyltransferase"/>
    <property type="match status" value="1"/>
</dbReference>
<comment type="similarity">
    <text evidence="12">Belongs to the tRNA nucleotidyltransferase/poly(A) polymerase family. Bacterial CCA-adding enzyme type 1 subfamily.</text>
</comment>
<dbReference type="Gene3D" id="1.10.3090.10">
    <property type="entry name" value="cca-adding enzyme, domain 2"/>
    <property type="match status" value="1"/>
</dbReference>
<dbReference type="InterPro" id="IPR003607">
    <property type="entry name" value="HD/PDEase_dom"/>
</dbReference>
<dbReference type="InterPro" id="IPR032828">
    <property type="entry name" value="PolyA_RNA-bd"/>
</dbReference>
<comment type="cofactor">
    <cofactor evidence="12">
        <name>Mg(2+)</name>
        <dbReference type="ChEBI" id="CHEBI:18420"/>
    </cofactor>
    <text evidence="12">Magnesium is required for nucleotidyltransferase activity.</text>
</comment>
<keyword evidence="3 12" id="KW-0819">tRNA processing</keyword>
<keyword evidence="4 12" id="KW-0548">Nucleotidyltransferase</keyword>
<dbReference type="InterPro" id="IPR050124">
    <property type="entry name" value="tRNA_CCA-adding_enzyme"/>
</dbReference>
<evidence type="ECO:0000256" key="3">
    <source>
        <dbReference type="ARBA" id="ARBA00022694"/>
    </source>
</evidence>
<evidence type="ECO:0000256" key="1">
    <source>
        <dbReference type="ARBA" id="ARBA00022596"/>
    </source>
</evidence>
<reference evidence="15" key="1">
    <citation type="journal article" date="2019" name="Int. J. Syst. Evol. Microbiol.">
        <title>The Global Catalogue of Microorganisms (GCM) 10K type strain sequencing project: providing services to taxonomists for standard genome sequencing and annotation.</title>
        <authorList>
            <consortium name="The Broad Institute Genomics Platform"/>
            <consortium name="The Broad Institute Genome Sequencing Center for Infectious Disease"/>
            <person name="Wu L."/>
            <person name="Ma J."/>
        </authorList>
    </citation>
    <scope>NUCLEOTIDE SEQUENCE [LARGE SCALE GENOMIC DNA]</scope>
    <source>
        <strain evidence="15">KACC 12507</strain>
    </source>
</reference>
<keyword evidence="10 12" id="KW-0460">Magnesium</keyword>
<dbReference type="GO" id="GO:0016787">
    <property type="term" value="F:hydrolase activity"/>
    <property type="evidence" value="ECO:0007669"/>
    <property type="project" value="UniProtKB-KW"/>
</dbReference>
<dbReference type="GO" id="GO:0004810">
    <property type="term" value="F:CCA tRNA nucleotidyltransferase activity"/>
    <property type="evidence" value="ECO:0007669"/>
    <property type="project" value="UniProtKB-EC"/>
</dbReference>
<feature type="binding site" evidence="12">
    <location>
        <position position="91"/>
    </location>
    <ligand>
        <name>ATP</name>
        <dbReference type="ChEBI" id="CHEBI:30616"/>
    </ligand>
</feature>
<keyword evidence="2 12" id="KW-0808">Transferase</keyword>
<dbReference type="NCBIfam" id="NF008137">
    <property type="entry name" value="PRK10885.1"/>
    <property type="match status" value="1"/>
</dbReference>